<proteinExistence type="predicted"/>
<evidence type="ECO:0000313" key="3">
    <source>
        <dbReference type="Proteomes" id="UP001224122"/>
    </source>
</evidence>
<evidence type="ECO:0000256" key="1">
    <source>
        <dbReference type="SAM" id="Phobius"/>
    </source>
</evidence>
<organism evidence="2 3">
    <name type="scientific">Neobacillus ginsengisoli</name>
    <dbReference type="NCBI Taxonomy" id="904295"/>
    <lineage>
        <taxon>Bacteria</taxon>
        <taxon>Bacillati</taxon>
        <taxon>Bacillota</taxon>
        <taxon>Bacilli</taxon>
        <taxon>Bacillales</taxon>
        <taxon>Bacillaceae</taxon>
        <taxon>Neobacillus</taxon>
    </lineage>
</organism>
<sequence>MQISISHEMFANENQAMVLSTLAEKFESLENCPFIGTDFQGTVLAVVNIVPLMIMGGLLLKDRQKLNVSH</sequence>
<accession>A0ABT9XPL0</accession>
<dbReference type="RefSeq" id="WP_307403498.1">
    <property type="nucleotide sequence ID" value="NZ_JAUSTW010000001.1"/>
</dbReference>
<keyword evidence="1" id="KW-0812">Transmembrane</keyword>
<keyword evidence="1" id="KW-0472">Membrane</keyword>
<keyword evidence="1" id="KW-1133">Transmembrane helix</keyword>
<dbReference type="Proteomes" id="UP001224122">
    <property type="component" value="Unassembled WGS sequence"/>
</dbReference>
<reference evidence="2 3" key="1">
    <citation type="submission" date="2023-07" db="EMBL/GenBank/DDBJ databases">
        <title>Genomic Encyclopedia of Type Strains, Phase IV (KMG-IV): sequencing the most valuable type-strain genomes for metagenomic binning, comparative biology and taxonomic classification.</title>
        <authorList>
            <person name="Goeker M."/>
        </authorList>
    </citation>
    <scope>NUCLEOTIDE SEQUENCE [LARGE SCALE GENOMIC DNA]</scope>
    <source>
        <strain evidence="2 3">DSM 27594</strain>
    </source>
</reference>
<evidence type="ECO:0000313" key="2">
    <source>
        <dbReference type="EMBL" id="MDQ0196934.1"/>
    </source>
</evidence>
<comment type="caution">
    <text evidence="2">The sequence shown here is derived from an EMBL/GenBank/DDBJ whole genome shotgun (WGS) entry which is preliminary data.</text>
</comment>
<keyword evidence="3" id="KW-1185">Reference proteome</keyword>
<name>A0ABT9XPL0_9BACI</name>
<protein>
    <submittedName>
        <fullName evidence="2">Uncharacterized protein</fullName>
    </submittedName>
</protein>
<gene>
    <name evidence="2" type="ORF">J2S10_000039</name>
</gene>
<feature type="transmembrane region" description="Helical" evidence="1">
    <location>
        <begin position="39"/>
        <end position="60"/>
    </location>
</feature>
<dbReference type="EMBL" id="JAUSTW010000001">
    <property type="protein sequence ID" value="MDQ0196934.1"/>
    <property type="molecule type" value="Genomic_DNA"/>
</dbReference>